<evidence type="ECO:0000313" key="2">
    <source>
        <dbReference type="Proteomes" id="UP001419910"/>
    </source>
</evidence>
<evidence type="ECO:0000313" key="1">
    <source>
        <dbReference type="EMBL" id="MEN2791519.1"/>
    </source>
</evidence>
<dbReference type="EMBL" id="JBDIME010000018">
    <property type="protein sequence ID" value="MEN2791519.1"/>
    <property type="molecule type" value="Genomic_DNA"/>
</dbReference>
<comment type="caution">
    <text evidence="1">The sequence shown here is derived from an EMBL/GenBank/DDBJ whole genome shotgun (WGS) entry which is preliminary data.</text>
</comment>
<name>A0ABU9Y6W0_9SPHN</name>
<keyword evidence="2" id="KW-1185">Reference proteome</keyword>
<protein>
    <submittedName>
        <fullName evidence="1">Uncharacterized protein</fullName>
    </submittedName>
</protein>
<accession>A0ABU9Y6W0</accession>
<reference evidence="1 2" key="1">
    <citation type="submission" date="2024-05" db="EMBL/GenBank/DDBJ databases">
        <authorList>
            <person name="Liu Q."/>
            <person name="Xin Y.-H."/>
        </authorList>
    </citation>
    <scope>NUCLEOTIDE SEQUENCE [LARGE SCALE GENOMIC DNA]</scope>
    <source>
        <strain evidence="1 2">CGMCC 1.10181</strain>
    </source>
</reference>
<sequence>MLEKLALLKIALCSAPALRIDSSVCPCAALEARADEPSMGEVAMALS</sequence>
<gene>
    <name evidence="1" type="ORF">ABC974_17925</name>
</gene>
<dbReference type="RefSeq" id="WP_345840496.1">
    <property type="nucleotide sequence ID" value="NZ_JBDIME010000018.1"/>
</dbReference>
<dbReference type="Proteomes" id="UP001419910">
    <property type="component" value="Unassembled WGS sequence"/>
</dbReference>
<proteinExistence type="predicted"/>
<organism evidence="1 2">
    <name type="scientific">Sphingomonas oligophenolica</name>
    <dbReference type="NCBI Taxonomy" id="301154"/>
    <lineage>
        <taxon>Bacteria</taxon>
        <taxon>Pseudomonadati</taxon>
        <taxon>Pseudomonadota</taxon>
        <taxon>Alphaproteobacteria</taxon>
        <taxon>Sphingomonadales</taxon>
        <taxon>Sphingomonadaceae</taxon>
        <taxon>Sphingomonas</taxon>
    </lineage>
</organism>